<dbReference type="InterPro" id="IPR020616">
    <property type="entry name" value="Thiolase_N"/>
</dbReference>
<dbReference type="PANTHER" id="PTHR43853:SF5">
    <property type="entry name" value="ACETYL-COA C-ACETYLTRANSFERASE"/>
    <property type="match status" value="1"/>
</dbReference>
<protein>
    <recommendedName>
        <fullName evidence="6">acetyl-CoA C-acyltransferase</fullName>
        <ecNumber evidence="6">2.3.1.16</ecNumber>
    </recommendedName>
</protein>
<dbReference type="PANTHER" id="PTHR43853">
    <property type="entry name" value="3-KETOACYL-COA THIOLASE, PEROXISOMAL"/>
    <property type="match status" value="1"/>
</dbReference>
<organism evidence="12 13">
    <name type="scientific">Sclerotinia nivalis</name>
    <dbReference type="NCBI Taxonomy" id="352851"/>
    <lineage>
        <taxon>Eukaryota</taxon>
        <taxon>Fungi</taxon>
        <taxon>Dikarya</taxon>
        <taxon>Ascomycota</taxon>
        <taxon>Pezizomycotina</taxon>
        <taxon>Leotiomycetes</taxon>
        <taxon>Helotiales</taxon>
        <taxon>Sclerotiniaceae</taxon>
        <taxon>Sclerotinia</taxon>
    </lineage>
</organism>
<evidence type="ECO:0000256" key="2">
    <source>
        <dbReference type="ARBA" id="ARBA00004872"/>
    </source>
</evidence>
<dbReference type="AlphaFoldDB" id="A0A9X0DQ11"/>
<evidence type="ECO:0000313" key="12">
    <source>
        <dbReference type="EMBL" id="KAJ8070305.1"/>
    </source>
</evidence>
<dbReference type="NCBIfam" id="TIGR01930">
    <property type="entry name" value="AcCoA-C-Actrans"/>
    <property type="match status" value="1"/>
</dbReference>
<feature type="domain" description="Thiolase N-terminal" evidence="10">
    <location>
        <begin position="21"/>
        <end position="284"/>
    </location>
</feature>
<evidence type="ECO:0000256" key="3">
    <source>
        <dbReference type="ARBA" id="ARBA00010982"/>
    </source>
</evidence>
<comment type="caution">
    <text evidence="12">The sequence shown here is derived from an EMBL/GenBank/DDBJ whole genome shotgun (WGS) entry which is preliminary data.</text>
</comment>
<dbReference type="Proteomes" id="UP001152300">
    <property type="component" value="Unassembled WGS sequence"/>
</dbReference>
<dbReference type="GO" id="GO:0003988">
    <property type="term" value="F:acetyl-CoA C-acyltransferase activity"/>
    <property type="evidence" value="ECO:0007669"/>
    <property type="project" value="UniProtKB-EC"/>
</dbReference>
<sequence length="420" mass="44324">MSTGPLRRGLSQILKKDPSDIVILSSLRTPITRSYKGQLSSAYPEQLLHSVLKATLSANPSLDPSLIDDVCVGVVLSELGGSKAGRMAMNHAGYDTRTAFSTTNRACSSGLQAITNIANAIAMGGINIGVGGGMESMTRNYGSKAIPVDLWPELKDAERDTRDCITPMGITSENVASRYGVGREEQDRLAVESHRRAAEAQEKGWFDAEIVPVTTMWQETGKGGVKVGEPREVTVTKDDGIRKGATLESMQKLKPAFKEDGTSTAGNSSQISDGAAATLMMRRSTATSLGLSSSIIGKWAGTAISGCRPDEMGIGPALAIPKLMEQAGIQKEEVNVWEINEAFASQAIYCVRELGLMGAYEKGDVNPKGGAIALGHPLGATGARMVAGLLAELGRREEQVGVVSMCIGTGMGMAGLFVRE</sequence>
<dbReference type="InterPro" id="IPR016039">
    <property type="entry name" value="Thiolase-like"/>
</dbReference>
<dbReference type="InterPro" id="IPR020613">
    <property type="entry name" value="Thiolase_CS"/>
</dbReference>
<dbReference type="CDD" id="cd00751">
    <property type="entry name" value="thiolase"/>
    <property type="match status" value="1"/>
</dbReference>
<feature type="active site" description="Proton acceptor" evidence="8">
    <location>
        <position position="406"/>
    </location>
</feature>
<dbReference type="InterPro" id="IPR050215">
    <property type="entry name" value="Thiolase-like_sf_Thiolase"/>
</dbReference>
<evidence type="ECO:0000256" key="7">
    <source>
        <dbReference type="ARBA" id="ARBA00047605"/>
    </source>
</evidence>
<dbReference type="Pfam" id="PF02803">
    <property type="entry name" value="Thiolase_C"/>
    <property type="match status" value="1"/>
</dbReference>
<evidence type="ECO:0000256" key="4">
    <source>
        <dbReference type="ARBA" id="ARBA00022679"/>
    </source>
</evidence>
<keyword evidence="4 9" id="KW-0808">Transferase</keyword>
<dbReference type="PROSITE" id="PS00737">
    <property type="entry name" value="THIOLASE_2"/>
    <property type="match status" value="1"/>
</dbReference>
<dbReference type="EMBL" id="JAPEIS010000001">
    <property type="protein sequence ID" value="KAJ8070305.1"/>
    <property type="molecule type" value="Genomic_DNA"/>
</dbReference>
<name>A0A9X0DQ11_9HELO</name>
<dbReference type="GO" id="GO:0010124">
    <property type="term" value="P:phenylacetate catabolic process"/>
    <property type="evidence" value="ECO:0007669"/>
    <property type="project" value="TreeGrafter"/>
</dbReference>
<keyword evidence="5 9" id="KW-0012">Acyltransferase</keyword>
<dbReference type="InterPro" id="IPR020617">
    <property type="entry name" value="Thiolase_C"/>
</dbReference>
<proteinExistence type="inferred from homology"/>
<feature type="active site" description="Proton acceptor" evidence="8">
    <location>
        <position position="376"/>
    </location>
</feature>
<evidence type="ECO:0000256" key="9">
    <source>
        <dbReference type="RuleBase" id="RU003557"/>
    </source>
</evidence>
<keyword evidence="13" id="KW-1185">Reference proteome</keyword>
<dbReference type="EC" id="2.3.1.16" evidence="6"/>
<comment type="catalytic activity">
    <reaction evidence="7">
        <text>an acyl-CoA + acetyl-CoA = a 3-oxoacyl-CoA + CoA</text>
        <dbReference type="Rhea" id="RHEA:21564"/>
        <dbReference type="ChEBI" id="CHEBI:57287"/>
        <dbReference type="ChEBI" id="CHEBI:57288"/>
        <dbReference type="ChEBI" id="CHEBI:58342"/>
        <dbReference type="ChEBI" id="CHEBI:90726"/>
        <dbReference type="EC" id="2.3.1.16"/>
    </reaction>
</comment>
<evidence type="ECO:0000259" key="11">
    <source>
        <dbReference type="Pfam" id="PF02803"/>
    </source>
</evidence>
<dbReference type="Pfam" id="PF00108">
    <property type="entry name" value="Thiolase_N"/>
    <property type="match status" value="1"/>
</dbReference>
<dbReference type="OrthoDB" id="10267436at2759"/>
<dbReference type="PIRSF" id="PIRSF000429">
    <property type="entry name" value="Ac-CoA_Ac_transf"/>
    <property type="match status" value="1"/>
</dbReference>
<feature type="domain" description="Thiolase C-terminal" evidence="11">
    <location>
        <begin position="297"/>
        <end position="417"/>
    </location>
</feature>
<gene>
    <name evidence="12" type="ORF">OCU04_000685</name>
</gene>
<dbReference type="SUPFAM" id="SSF53901">
    <property type="entry name" value="Thiolase-like"/>
    <property type="match status" value="2"/>
</dbReference>
<comment type="similarity">
    <text evidence="3 9">Belongs to the thiolase-like superfamily. Thiolase family.</text>
</comment>
<evidence type="ECO:0000256" key="1">
    <source>
        <dbReference type="ARBA" id="ARBA00001958"/>
    </source>
</evidence>
<reference evidence="12" key="1">
    <citation type="submission" date="2022-11" db="EMBL/GenBank/DDBJ databases">
        <title>Genome Resource of Sclerotinia nivalis Strain SnTB1, a Plant Pathogen Isolated from American Ginseng.</title>
        <authorList>
            <person name="Fan S."/>
        </authorList>
    </citation>
    <scope>NUCLEOTIDE SEQUENCE</scope>
    <source>
        <strain evidence="12">SnTB1</strain>
    </source>
</reference>
<dbReference type="GO" id="GO:0006635">
    <property type="term" value="P:fatty acid beta-oxidation"/>
    <property type="evidence" value="ECO:0007669"/>
    <property type="project" value="TreeGrafter"/>
</dbReference>
<evidence type="ECO:0000256" key="6">
    <source>
        <dbReference type="ARBA" id="ARBA00024073"/>
    </source>
</evidence>
<evidence type="ECO:0000259" key="10">
    <source>
        <dbReference type="Pfam" id="PF00108"/>
    </source>
</evidence>
<evidence type="ECO:0000256" key="5">
    <source>
        <dbReference type="ARBA" id="ARBA00023315"/>
    </source>
</evidence>
<comment type="cofactor">
    <cofactor evidence="1">
        <name>K(+)</name>
        <dbReference type="ChEBI" id="CHEBI:29103"/>
    </cofactor>
</comment>
<comment type="pathway">
    <text evidence="2">Lipid metabolism; fatty acid metabolism.</text>
</comment>
<dbReference type="InterPro" id="IPR002155">
    <property type="entry name" value="Thiolase"/>
</dbReference>
<evidence type="ECO:0000313" key="13">
    <source>
        <dbReference type="Proteomes" id="UP001152300"/>
    </source>
</evidence>
<dbReference type="GO" id="GO:0005777">
    <property type="term" value="C:peroxisome"/>
    <property type="evidence" value="ECO:0007669"/>
    <property type="project" value="TreeGrafter"/>
</dbReference>
<feature type="active site" description="Acyl-thioester intermediate" evidence="8">
    <location>
        <position position="107"/>
    </location>
</feature>
<dbReference type="InterPro" id="IPR020610">
    <property type="entry name" value="Thiolase_AS"/>
</dbReference>
<accession>A0A9X0DQ11</accession>
<dbReference type="PROSITE" id="PS00099">
    <property type="entry name" value="THIOLASE_3"/>
    <property type="match status" value="1"/>
</dbReference>
<dbReference type="Gene3D" id="3.40.47.10">
    <property type="match status" value="2"/>
</dbReference>
<evidence type="ECO:0000256" key="8">
    <source>
        <dbReference type="PIRSR" id="PIRSR000429-1"/>
    </source>
</evidence>